<sequence length="167" mass="18771">MNFNWREEKLSKIHKREEFDCGNAQLNDFLSKYARQSHERSTSKTYVAIDNNSEQILGFYTITLNAISPKTLPNTLAKRLGSHQIPLFTLARLAVAKNVQGYGLGGQLLLKAAQRCMLVAEQVGGVGLFIEAKDQNVANWYRSFGAIPLIDQPLSLILPFNTIKQLF</sequence>
<keyword evidence="2" id="KW-1277">Toxin-antitoxin system</keyword>
<evidence type="ECO:0000256" key="2">
    <source>
        <dbReference type="ARBA" id="ARBA00022649"/>
    </source>
</evidence>
<dbReference type="InterPro" id="IPR016181">
    <property type="entry name" value="Acyl_CoA_acyltransferase"/>
</dbReference>
<organism evidence="5 6">
    <name type="scientific">[Haemophilus] felis</name>
    <dbReference type="NCBI Taxonomy" id="123822"/>
    <lineage>
        <taxon>Bacteria</taxon>
        <taxon>Pseudomonadati</taxon>
        <taxon>Pseudomonadota</taxon>
        <taxon>Gammaproteobacteria</taxon>
        <taxon>Pasteurellales</taxon>
        <taxon>Pasteurellaceae</taxon>
    </lineage>
</organism>
<dbReference type="EMBL" id="MUYB01000026">
    <property type="protein sequence ID" value="OOS03472.1"/>
    <property type="molecule type" value="Genomic_DNA"/>
</dbReference>
<keyword evidence="3 5" id="KW-0808">Transferase</keyword>
<dbReference type="OrthoDB" id="9799147at2"/>
<evidence type="ECO:0000313" key="6">
    <source>
        <dbReference type="Proteomes" id="UP000190023"/>
    </source>
</evidence>
<evidence type="ECO:0000256" key="4">
    <source>
        <dbReference type="ARBA" id="ARBA00023315"/>
    </source>
</evidence>
<dbReference type="PANTHER" id="PTHR36449:SF1">
    <property type="entry name" value="ACETYLTRANSFERASE"/>
    <property type="match status" value="1"/>
</dbReference>
<reference evidence="5 6" key="1">
    <citation type="submission" date="2017-02" db="EMBL/GenBank/DDBJ databases">
        <title>Draft genome sequence of Haemophilus felis CCUG 31170 type strain.</title>
        <authorList>
            <person name="Engstrom-Jakobsson H."/>
            <person name="Salva-Serra F."/>
            <person name="Thorell K."/>
            <person name="Gonzales-Siles L."/>
            <person name="Karlsson R."/>
            <person name="Boulund F."/>
            <person name="Engstrand L."/>
            <person name="Kristiansson E."/>
            <person name="Moore E."/>
        </authorList>
    </citation>
    <scope>NUCLEOTIDE SEQUENCE [LARGE SCALE GENOMIC DNA]</scope>
    <source>
        <strain evidence="5 6">CCUG 31170</strain>
    </source>
</reference>
<keyword evidence="6" id="KW-1185">Reference proteome</keyword>
<name>A0A1T0B078_9PAST</name>
<protein>
    <submittedName>
        <fullName evidence="5">GNAT family acetyltransferase</fullName>
    </submittedName>
</protein>
<comment type="similarity">
    <text evidence="1">Belongs to the acetyltransferase family. GNAT subfamily.</text>
</comment>
<keyword evidence="4" id="KW-0012">Acyltransferase</keyword>
<gene>
    <name evidence="5" type="ORF">B0188_06410</name>
</gene>
<dbReference type="PANTHER" id="PTHR36449">
    <property type="entry name" value="ACETYLTRANSFERASE-RELATED"/>
    <property type="match status" value="1"/>
</dbReference>
<dbReference type="SUPFAM" id="SSF55729">
    <property type="entry name" value="Acyl-CoA N-acyltransferases (Nat)"/>
    <property type="match status" value="1"/>
</dbReference>
<dbReference type="GO" id="GO:0016746">
    <property type="term" value="F:acyltransferase activity"/>
    <property type="evidence" value="ECO:0007669"/>
    <property type="project" value="UniProtKB-KW"/>
</dbReference>
<evidence type="ECO:0000256" key="3">
    <source>
        <dbReference type="ARBA" id="ARBA00022679"/>
    </source>
</evidence>
<comment type="caution">
    <text evidence="5">The sequence shown here is derived from an EMBL/GenBank/DDBJ whole genome shotgun (WGS) entry which is preliminary data.</text>
</comment>
<dbReference type="AlphaFoldDB" id="A0A1T0B078"/>
<dbReference type="Proteomes" id="UP000190023">
    <property type="component" value="Unassembled WGS sequence"/>
</dbReference>
<evidence type="ECO:0000256" key="1">
    <source>
        <dbReference type="ARBA" id="ARBA00009342"/>
    </source>
</evidence>
<accession>A0A1T0B078</accession>
<evidence type="ECO:0000313" key="5">
    <source>
        <dbReference type="EMBL" id="OOS03472.1"/>
    </source>
</evidence>
<dbReference type="STRING" id="123822.B0188_06410"/>
<proteinExistence type="inferred from homology"/>
<dbReference type="Gene3D" id="3.40.630.30">
    <property type="match status" value="1"/>
</dbReference>